<sequence>MRTYLNCGELVLEANEASADRPGSCGSDALWCKEFTVEVEDGREIGSMGGMIGNDCLPSLIEGDIRKGGRSRLESPEEGRR</sequence>
<evidence type="ECO:0000313" key="1">
    <source>
        <dbReference type="EMBL" id="TEY39031.1"/>
    </source>
</evidence>
<proteinExistence type="predicted"/>
<organism evidence="1 2">
    <name type="scientific">Botryotinia calthae</name>
    <dbReference type="NCBI Taxonomy" id="38488"/>
    <lineage>
        <taxon>Eukaryota</taxon>
        <taxon>Fungi</taxon>
        <taxon>Dikarya</taxon>
        <taxon>Ascomycota</taxon>
        <taxon>Pezizomycotina</taxon>
        <taxon>Leotiomycetes</taxon>
        <taxon>Helotiales</taxon>
        <taxon>Sclerotiniaceae</taxon>
        <taxon>Botryotinia</taxon>
    </lineage>
</organism>
<dbReference type="Proteomes" id="UP000297299">
    <property type="component" value="Unassembled WGS sequence"/>
</dbReference>
<keyword evidence="2" id="KW-1185">Reference proteome</keyword>
<protein>
    <submittedName>
        <fullName evidence="1">Uncharacterized protein</fullName>
    </submittedName>
</protein>
<dbReference type="OrthoDB" id="10444319at2759"/>
<accession>A0A4Y8CP32</accession>
<comment type="caution">
    <text evidence="1">The sequence shown here is derived from an EMBL/GenBank/DDBJ whole genome shotgun (WGS) entry which is preliminary data.</text>
</comment>
<reference evidence="1 2" key="1">
    <citation type="submission" date="2017-11" db="EMBL/GenBank/DDBJ databases">
        <title>Comparative genomics of Botrytis spp.</title>
        <authorList>
            <person name="Valero-Jimenez C.A."/>
            <person name="Tapia P."/>
            <person name="Veloso J."/>
            <person name="Silva-Moreno E."/>
            <person name="Staats M."/>
            <person name="Valdes J.H."/>
            <person name="Van Kan J.A.L."/>
        </authorList>
    </citation>
    <scope>NUCLEOTIDE SEQUENCE [LARGE SCALE GENOMIC DNA]</scope>
    <source>
        <strain evidence="1 2">MUCL2830</strain>
    </source>
</reference>
<name>A0A4Y8CP32_9HELO</name>
<dbReference type="EMBL" id="PHWZ01000470">
    <property type="protein sequence ID" value="TEY39031.1"/>
    <property type="molecule type" value="Genomic_DNA"/>
</dbReference>
<gene>
    <name evidence="1" type="ORF">BOTCAL_0471g00090</name>
</gene>
<evidence type="ECO:0000313" key="2">
    <source>
        <dbReference type="Proteomes" id="UP000297299"/>
    </source>
</evidence>
<dbReference type="AlphaFoldDB" id="A0A4Y8CP32"/>